<dbReference type="GO" id="GO:0016020">
    <property type="term" value="C:membrane"/>
    <property type="evidence" value="ECO:0007669"/>
    <property type="project" value="InterPro"/>
</dbReference>
<evidence type="ECO:0000313" key="4">
    <source>
        <dbReference type="Proteomes" id="UP000010552"/>
    </source>
</evidence>
<gene>
    <name evidence="3" type="ORF">PAL_GLEAN10013458</name>
</gene>
<dbReference type="PROSITE" id="PS50268">
    <property type="entry name" value="CADHERIN_2"/>
    <property type="match status" value="1"/>
</dbReference>
<dbReference type="STRING" id="9402.L5JQV6"/>
<reference evidence="4" key="1">
    <citation type="journal article" date="2013" name="Science">
        <title>Comparative analysis of bat genomes provides insight into the evolution of flight and immunity.</title>
        <authorList>
            <person name="Zhang G."/>
            <person name="Cowled C."/>
            <person name="Shi Z."/>
            <person name="Huang Z."/>
            <person name="Bishop-Lilly K.A."/>
            <person name="Fang X."/>
            <person name="Wynne J.W."/>
            <person name="Xiong Z."/>
            <person name="Baker M.L."/>
            <person name="Zhao W."/>
            <person name="Tachedjian M."/>
            <person name="Zhu Y."/>
            <person name="Zhou P."/>
            <person name="Jiang X."/>
            <person name="Ng J."/>
            <person name="Yang L."/>
            <person name="Wu L."/>
            <person name="Xiao J."/>
            <person name="Feng Y."/>
            <person name="Chen Y."/>
            <person name="Sun X."/>
            <person name="Zhang Y."/>
            <person name="Marsh G.A."/>
            <person name="Crameri G."/>
            <person name="Broder C.C."/>
            <person name="Frey K.G."/>
            <person name="Wang L.F."/>
            <person name="Wang J."/>
        </authorList>
    </citation>
    <scope>NUCLEOTIDE SEQUENCE [LARGE SCALE GENOMIC DNA]</scope>
</reference>
<evidence type="ECO:0000313" key="3">
    <source>
        <dbReference type="EMBL" id="ELK01322.1"/>
    </source>
</evidence>
<evidence type="ECO:0000259" key="2">
    <source>
        <dbReference type="PROSITE" id="PS50268"/>
    </source>
</evidence>
<organism evidence="3 4">
    <name type="scientific">Pteropus alecto</name>
    <name type="common">Black flying fox</name>
    <dbReference type="NCBI Taxonomy" id="9402"/>
    <lineage>
        <taxon>Eukaryota</taxon>
        <taxon>Metazoa</taxon>
        <taxon>Chordata</taxon>
        <taxon>Craniata</taxon>
        <taxon>Vertebrata</taxon>
        <taxon>Euteleostomi</taxon>
        <taxon>Mammalia</taxon>
        <taxon>Eutheria</taxon>
        <taxon>Laurasiatheria</taxon>
        <taxon>Chiroptera</taxon>
        <taxon>Yinpterochiroptera</taxon>
        <taxon>Pteropodoidea</taxon>
        <taxon>Pteropodidae</taxon>
        <taxon>Pteropodinae</taxon>
        <taxon>Pteropus</taxon>
    </lineage>
</organism>
<dbReference type="Gene3D" id="2.60.40.60">
    <property type="entry name" value="Cadherins"/>
    <property type="match status" value="1"/>
</dbReference>
<keyword evidence="1" id="KW-0106">Calcium</keyword>
<dbReference type="GO" id="GO:0007156">
    <property type="term" value="P:homophilic cell adhesion via plasma membrane adhesion molecules"/>
    <property type="evidence" value="ECO:0007669"/>
    <property type="project" value="InterPro"/>
</dbReference>
<accession>L5JQV6</accession>
<sequence length="284" mass="31140">MSFCIFLKSTGSEALHLIHLPATSNVTENALPETSVHKFSVKLSASLSPVISRFPLIINSNPLTEAFRVNRLSDTDFEVVTTGKEQLDFETGPKIFDLQIYIKDDVGATDLQVLTVQVTDVNEPPQFLGNLAKGQDLYIVEGANPGFIYQVEAFDPEDTSRNIPLSSPKNSKEKEEFYTGKQGILSWRVASWFSLRQLLSLLFLFKSVSFDGAASGALVTIKSQVKKPLSLSLGKDAPALPLPTRADVGTHRSWAAPVEENNVTGLTLEQATLLQTPPYRGENT</sequence>
<proteinExistence type="predicted"/>
<dbReference type="EMBL" id="KB031152">
    <property type="protein sequence ID" value="ELK01322.1"/>
    <property type="molecule type" value="Genomic_DNA"/>
</dbReference>
<dbReference type="Proteomes" id="UP000010552">
    <property type="component" value="Unassembled WGS sequence"/>
</dbReference>
<feature type="domain" description="Cadherin" evidence="2">
    <location>
        <begin position="18"/>
        <end position="127"/>
    </location>
</feature>
<name>L5JQV6_PTEAL</name>
<dbReference type="InterPro" id="IPR002126">
    <property type="entry name" value="Cadherin-like_dom"/>
</dbReference>
<dbReference type="AlphaFoldDB" id="L5JQV6"/>
<dbReference type="InParanoid" id="L5JQV6"/>
<evidence type="ECO:0000256" key="1">
    <source>
        <dbReference type="PROSITE-ProRule" id="PRU00043"/>
    </source>
</evidence>
<dbReference type="CDD" id="cd11304">
    <property type="entry name" value="Cadherin_repeat"/>
    <property type="match status" value="1"/>
</dbReference>
<protein>
    <submittedName>
        <fullName evidence="3">Cadherin-like protein 28</fullName>
    </submittedName>
</protein>
<keyword evidence="4" id="KW-1185">Reference proteome</keyword>
<dbReference type="GO" id="GO:0005509">
    <property type="term" value="F:calcium ion binding"/>
    <property type="evidence" value="ECO:0007669"/>
    <property type="project" value="UniProtKB-UniRule"/>
</dbReference>